<proteinExistence type="predicted"/>
<dbReference type="PROSITE" id="PS51038">
    <property type="entry name" value="BAH"/>
    <property type="match status" value="1"/>
</dbReference>
<dbReference type="GO" id="GO:0004842">
    <property type="term" value="F:ubiquitin-protein transferase activity"/>
    <property type="evidence" value="ECO:0007669"/>
    <property type="project" value="TreeGrafter"/>
</dbReference>
<dbReference type="GO" id="GO:0048189">
    <property type="term" value="C:Lid2 complex"/>
    <property type="evidence" value="ECO:0007669"/>
    <property type="project" value="TreeGrafter"/>
</dbReference>
<protein>
    <recommendedName>
        <fullName evidence="2">BAH domain-containing protein</fullName>
    </recommendedName>
</protein>
<feature type="compositionally biased region" description="Low complexity" evidence="1">
    <location>
        <begin position="7"/>
        <end position="37"/>
    </location>
</feature>
<dbReference type="AlphaFoldDB" id="A0A5J5EG28"/>
<organism evidence="3 4">
    <name type="scientific">Sphaerosporella brunnea</name>
    <dbReference type="NCBI Taxonomy" id="1250544"/>
    <lineage>
        <taxon>Eukaryota</taxon>
        <taxon>Fungi</taxon>
        <taxon>Dikarya</taxon>
        <taxon>Ascomycota</taxon>
        <taxon>Pezizomycotina</taxon>
        <taxon>Pezizomycetes</taxon>
        <taxon>Pezizales</taxon>
        <taxon>Pyronemataceae</taxon>
        <taxon>Sphaerosporella</taxon>
    </lineage>
</organism>
<name>A0A5J5EG28_9PEZI</name>
<dbReference type="InterPro" id="IPR029617">
    <property type="entry name" value="Snt2"/>
</dbReference>
<feature type="domain" description="BAH" evidence="2">
    <location>
        <begin position="167"/>
        <end position="267"/>
    </location>
</feature>
<feature type="compositionally biased region" description="Polar residues" evidence="1">
    <location>
        <begin position="71"/>
        <end position="95"/>
    </location>
</feature>
<dbReference type="Pfam" id="PF01426">
    <property type="entry name" value="BAH"/>
    <property type="match status" value="1"/>
</dbReference>
<evidence type="ECO:0000256" key="1">
    <source>
        <dbReference type="SAM" id="MobiDB-lite"/>
    </source>
</evidence>
<reference evidence="3 4" key="1">
    <citation type="submission" date="2019-09" db="EMBL/GenBank/DDBJ databases">
        <title>Draft genome of the ectomycorrhizal ascomycete Sphaerosporella brunnea.</title>
        <authorList>
            <consortium name="DOE Joint Genome Institute"/>
            <person name="Benucci G.M."/>
            <person name="Marozzi G."/>
            <person name="Antonielli L."/>
            <person name="Sanchez S."/>
            <person name="Marco P."/>
            <person name="Wang X."/>
            <person name="Falini L.B."/>
            <person name="Barry K."/>
            <person name="Haridas S."/>
            <person name="Lipzen A."/>
            <person name="Labutti K."/>
            <person name="Grigoriev I.V."/>
            <person name="Murat C."/>
            <person name="Martin F."/>
            <person name="Albertini E."/>
            <person name="Donnini D."/>
            <person name="Bonito G."/>
        </authorList>
    </citation>
    <scope>NUCLEOTIDE SEQUENCE [LARGE SCALE GENOMIC DNA]</scope>
    <source>
        <strain evidence="3 4">Sb_GMNB300</strain>
    </source>
</reference>
<dbReference type="InParanoid" id="A0A5J5EG28"/>
<feature type="compositionally biased region" description="Low complexity" evidence="1">
    <location>
        <begin position="111"/>
        <end position="121"/>
    </location>
</feature>
<keyword evidence="4" id="KW-1185">Reference proteome</keyword>
<dbReference type="GO" id="GO:0003682">
    <property type="term" value="F:chromatin binding"/>
    <property type="evidence" value="ECO:0007669"/>
    <property type="project" value="InterPro"/>
</dbReference>
<dbReference type="Proteomes" id="UP000326924">
    <property type="component" value="Unassembled WGS sequence"/>
</dbReference>
<comment type="caution">
    <text evidence="3">The sequence shown here is derived from an EMBL/GenBank/DDBJ whole genome shotgun (WGS) entry which is preliminary data.</text>
</comment>
<evidence type="ECO:0000313" key="4">
    <source>
        <dbReference type="Proteomes" id="UP000326924"/>
    </source>
</evidence>
<accession>A0A5J5EG28</accession>
<evidence type="ECO:0000313" key="3">
    <source>
        <dbReference type="EMBL" id="KAA8894211.1"/>
    </source>
</evidence>
<dbReference type="PANTHER" id="PTHR47672:SF1">
    <property type="entry name" value="E3 UBIQUITIN-PROTEIN LIGASE SNT2"/>
    <property type="match status" value="1"/>
</dbReference>
<dbReference type="PANTHER" id="PTHR47672">
    <property type="entry name" value="E3 UBIQUITIN-PROTEIN LIGASE SNT2"/>
    <property type="match status" value="1"/>
</dbReference>
<sequence length="267" mass="28945">MADRKGSASSRATNAAATGESATKAASSSSAAAITFAVRATSPYGTRSRNRGARVNYAEDKDNEMDFEFTTPYNPTSTSSKTNGDASSSGTSRRQTAAAGSGKESKDAKEPAPAMPSASSSTVTGKKRKNVASQMIIPMTKDASLSNMLSFENPFLQDGKLVADDGTTLAVHDAIYLICEPPGEPYYLGRIMDFIHANNDPARPIDMVKINWYYRPKDIQRKVNDTRIVFASMHSDVCPLSSIRGKCCVKHRSEIDNIDDYRKCRDS</sequence>
<dbReference type="InterPro" id="IPR043151">
    <property type="entry name" value="BAH_sf"/>
</dbReference>
<gene>
    <name evidence="3" type="ORF">FN846DRAFT_786792</name>
</gene>
<evidence type="ECO:0000259" key="2">
    <source>
        <dbReference type="PROSITE" id="PS51038"/>
    </source>
</evidence>
<dbReference type="GO" id="GO:0036205">
    <property type="term" value="P:histone catabolic process"/>
    <property type="evidence" value="ECO:0007669"/>
    <property type="project" value="TreeGrafter"/>
</dbReference>
<dbReference type="InterPro" id="IPR001025">
    <property type="entry name" value="BAH_dom"/>
</dbReference>
<dbReference type="EMBL" id="VXIS01000357">
    <property type="protein sequence ID" value="KAA8894211.1"/>
    <property type="molecule type" value="Genomic_DNA"/>
</dbReference>
<feature type="region of interest" description="Disordered" evidence="1">
    <location>
        <begin position="1"/>
        <end position="129"/>
    </location>
</feature>
<dbReference type="Gene3D" id="2.30.30.490">
    <property type="match status" value="1"/>
</dbReference>
<dbReference type="SMART" id="SM00439">
    <property type="entry name" value="BAH"/>
    <property type="match status" value="1"/>
</dbReference>
<dbReference type="OrthoDB" id="336088at2759"/>